<dbReference type="CDD" id="cd11387">
    <property type="entry name" value="bHLHzip_USF_MITF"/>
    <property type="match status" value="1"/>
</dbReference>
<dbReference type="Pfam" id="PF00010">
    <property type="entry name" value="HLH"/>
    <property type="match status" value="1"/>
</dbReference>
<dbReference type="PANTHER" id="PTHR45776">
    <property type="entry name" value="MIP04163P"/>
    <property type="match status" value="1"/>
</dbReference>
<dbReference type="GO" id="GO:0046983">
    <property type="term" value="F:protein dimerization activity"/>
    <property type="evidence" value="ECO:0007669"/>
    <property type="project" value="InterPro"/>
</dbReference>
<dbReference type="PANTHER" id="PTHR45776:SF2">
    <property type="entry name" value="MIP04163P"/>
    <property type="match status" value="1"/>
</dbReference>
<dbReference type="EMBL" id="JAANIT010000041">
    <property type="protein sequence ID" value="KAG1553350.1"/>
    <property type="molecule type" value="Genomic_DNA"/>
</dbReference>
<evidence type="ECO:0000256" key="3">
    <source>
        <dbReference type="ARBA" id="ARBA00023125"/>
    </source>
</evidence>
<feature type="compositionally biased region" description="Polar residues" evidence="6">
    <location>
        <begin position="192"/>
        <end position="201"/>
    </location>
</feature>
<feature type="compositionally biased region" description="Acidic residues" evidence="6">
    <location>
        <begin position="20"/>
        <end position="32"/>
    </location>
</feature>
<comment type="subcellular location">
    <subcellularLocation>
        <location evidence="1">Nucleus</location>
    </subcellularLocation>
</comment>
<keyword evidence="2" id="KW-0805">Transcription regulation</keyword>
<accession>A0A9P6YNU3</accession>
<keyword evidence="5" id="KW-0539">Nucleus</keyword>
<dbReference type="OMA" id="HKEEIMP"/>
<gene>
    <name evidence="8" type="ORF">G6F51_000666</name>
</gene>
<dbReference type="SUPFAM" id="SSF47459">
    <property type="entry name" value="HLH, helix-loop-helix DNA-binding domain"/>
    <property type="match status" value="1"/>
</dbReference>
<dbReference type="GO" id="GO:0005634">
    <property type="term" value="C:nucleus"/>
    <property type="evidence" value="ECO:0007669"/>
    <property type="project" value="UniProtKB-SubCell"/>
</dbReference>
<dbReference type="PROSITE" id="PS50888">
    <property type="entry name" value="BHLH"/>
    <property type="match status" value="1"/>
</dbReference>
<keyword evidence="3" id="KW-0238">DNA-binding</keyword>
<evidence type="ECO:0000313" key="8">
    <source>
        <dbReference type="EMBL" id="KAG1553350.1"/>
    </source>
</evidence>
<dbReference type="InterPro" id="IPR036638">
    <property type="entry name" value="HLH_DNA-bd_sf"/>
</dbReference>
<evidence type="ECO:0000256" key="1">
    <source>
        <dbReference type="ARBA" id="ARBA00004123"/>
    </source>
</evidence>
<name>A0A9P6YNU3_RHIOR</name>
<feature type="compositionally biased region" description="Low complexity" evidence="6">
    <location>
        <begin position="38"/>
        <end position="51"/>
    </location>
</feature>
<evidence type="ECO:0000256" key="5">
    <source>
        <dbReference type="ARBA" id="ARBA00023242"/>
    </source>
</evidence>
<dbReference type="GO" id="GO:0000978">
    <property type="term" value="F:RNA polymerase II cis-regulatory region sequence-specific DNA binding"/>
    <property type="evidence" value="ECO:0007669"/>
    <property type="project" value="TreeGrafter"/>
</dbReference>
<organism evidence="8 9">
    <name type="scientific">Rhizopus oryzae</name>
    <name type="common">Mucormycosis agent</name>
    <name type="synonym">Rhizopus arrhizus var. delemar</name>
    <dbReference type="NCBI Taxonomy" id="64495"/>
    <lineage>
        <taxon>Eukaryota</taxon>
        <taxon>Fungi</taxon>
        <taxon>Fungi incertae sedis</taxon>
        <taxon>Mucoromycota</taxon>
        <taxon>Mucoromycotina</taxon>
        <taxon>Mucoromycetes</taxon>
        <taxon>Mucorales</taxon>
        <taxon>Mucorineae</taxon>
        <taxon>Rhizopodaceae</taxon>
        <taxon>Rhizopus</taxon>
    </lineage>
</organism>
<evidence type="ECO:0000313" key="9">
    <source>
        <dbReference type="Proteomes" id="UP000717996"/>
    </source>
</evidence>
<dbReference type="GO" id="GO:0000981">
    <property type="term" value="F:DNA-binding transcription factor activity, RNA polymerase II-specific"/>
    <property type="evidence" value="ECO:0007669"/>
    <property type="project" value="TreeGrafter"/>
</dbReference>
<dbReference type="Gene3D" id="4.10.280.10">
    <property type="entry name" value="Helix-loop-helix DNA-binding domain"/>
    <property type="match status" value="1"/>
</dbReference>
<sequence length="277" mass="31221">MVCATMIHEDDIIKSPTQLDMEEDESEEELSQDDTPCSSSSSSTSSSSNNNKRPQALFLNFTSDLSPQKMNKKKAKPKRQTAYRVNGVNILNRNNLDSKTAIERIQRRRENHNHVERRRRDNINNTIYELSSVVPNAAQPGQKPNKGNILKLSLDYIKELQAENNALKERLNSIQPSTSSTAPNSTPNSPNRYINSLSVPSSPLKEDQQQHLPTPPLVLPTPNHPMPPFYIPQPPPFVSRQQNGLRPLLPATNNNTPILPSLRMSGYEKIYGNVCRY</sequence>
<feature type="region of interest" description="Disordered" evidence="6">
    <location>
        <begin position="1"/>
        <end position="84"/>
    </location>
</feature>
<reference evidence="8" key="1">
    <citation type="journal article" date="2020" name="Microb. Genom.">
        <title>Genetic diversity of clinical and environmental Mucorales isolates obtained from an investigation of mucormycosis cases among solid organ transplant recipients.</title>
        <authorList>
            <person name="Nguyen M.H."/>
            <person name="Kaul D."/>
            <person name="Muto C."/>
            <person name="Cheng S.J."/>
            <person name="Richter R.A."/>
            <person name="Bruno V.M."/>
            <person name="Liu G."/>
            <person name="Beyhan S."/>
            <person name="Sundermann A.J."/>
            <person name="Mounaud S."/>
            <person name="Pasculle A.W."/>
            <person name="Nierman W.C."/>
            <person name="Driscoll E."/>
            <person name="Cumbie R."/>
            <person name="Clancy C.J."/>
            <person name="Dupont C.L."/>
        </authorList>
    </citation>
    <scope>NUCLEOTIDE SEQUENCE</scope>
    <source>
        <strain evidence="8">GL16</strain>
    </source>
</reference>
<feature type="region of interest" description="Disordered" evidence="6">
    <location>
        <begin position="170"/>
        <end position="215"/>
    </location>
</feature>
<proteinExistence type="predicted"/>
<dbReference type="OrthoDB" id="690068at2759"/>
<feature type="compositionally biased region" description="Basic residues" evidence="6">
    <location>
        <begin position="70"/>
        <end position="81"/>
    </location>
</feature>
<feature type="domain" description="BHLH" evidence="7">
    <location>
        <begin position="107"/>
        <end position="160"/>
    </location>
</feature>
<evidence type="ECO:0000256" key="4">
    <source>
        <dbReference type="ARBA" id="ARBA00023163"/>
    </source>
</evidence>
<dbReference type="Proteomes" id="UP000717996">
    <property type="component" value="Unassembled WGS sequence"/>
</dbReference>
<evidence type="ECO:0000259" key="7">
    <source>
        <dbReference type="PROSITE" id="PS50888"/>
    </source>
</evidence>
<dbReference type="InterPro" id="IPR011598">
    <property type="entry name" value="bHLH_dom"/>
</dbReference>
<feature type="compositionally biased region" description="Low complexity" evidence="6">
    <location>
        <begin position="176"/>
        <end position="191"/>
    </location>
</feature>
<keyword evidence="4" id="KW-0804">Transcription</keyword>
<evidence type="ECO:0000256" key="2">
    <source>
        <dbReference type="ARBA" id="ARBA00023015"/>
    </source>
</evidence>
<dbReference type="AlphaFoldDB" id="A0A9P6YNU3"/>
<evidence type="ECO:0000256" key="6">
    <source>
        <dbReference type="SAM" id="MobiDB-lite"/>
    </source>
</evidence>
<dbReference type="SMART" id="SM00353">
    <property type="entry name" value="HLH"/>
    <property type="match status" value="1"/>
</dbReference>
<protein>
    <recommendedName>
        <fullName evidence="7">BHLH domain-containing protein</fullName>
    </recommendedName>
</protein>
<comment type="caution">
    <text evidence="8">The sequence shown here is derived from an EMBL/GenBank/DDBJ whole genome shotgun (WGS) entry which is preliminary data.</text>
</comment>